<dbReference type="PANTHER" id="PTHR43252:SF6">
    <property type="entry name" value="NEGATIVE TRANSCRIPTION REGULATOR PADR"/>
    <property type="match status" value="1"/>
</dbReference>
<organism evidence="3 4">
    <name type="scientific">Emcibacter nanhaiensis</name>
    <dbReference type="NCBI Taxonomy" id="1505037"/>
    <lineage>
        <taxon>Bacteria</taxon>
        <taxon>Pseudomonadati</taxon>
        <taxon>Pseudomonadota</taxon>
        <taxon>Alphaproteobacteria</taxon>
        <taxon>Emcibacterales</taxon>
        <taxon>Emcibacteraceae</taxon>
        <taxon>Emcibacter</taxon>
    </lineage>
</organism>
<dbReference type="Pfam" id="PF03551">
    <property type="entry name" value="PadR"/>
    <property type="match status" value="1"/>
</dbReference>
<dbReference type="InterPro" id="IPR036390">
    <property type="entry name" value="WH_DNA-bd_sf"/>
</dbReference>
<reference evidence="4" key="1">
    <citation type="submission" date="2019-06" db="EMBL/GenBank/DDBJ databases">
        <title>The complete genome of Emcibacter congregatus ZYLT.</title>
        <authorList>
            <person name="Zhao Z."/>
        </authorList>
    </citation>
    <scope>NUCLEOTIDE SEQUENCE [LARGE SCALE GENOMIC DNA]</scope>
    <source>
        <strain evidence="4">MCCC 1A06723</strain>
    </source>
</reference>
<dbReference type="Gene3D" id="6.10.140.190">
    <property type="match status" value="1"/>
</dbReference>
<gene>
    <name evidence="3" type="ORF">FIV46_01580</name>
</gene>
<protein>
    <submittedName>
        <fullName evidence="3">PadR family transcriptional regulator</fullName>
    </submittedName>
</protein>
<feature type="domain" description="Transcription regulator PadR C-terminal" evidence="2">
    <location>
        <begin position="115"/>
        <end position="198"/>
    </location>
</feature>
<dbReference type="AlphaFoldDB" id="A0A501PSP5"/>
<dbReference type="Gene3D" id="1.10.10.10">
    <property type="entry name" value="Winged helix-like DNA-binding domain superfamily/Winged helix DNA-binding domain"/>
    <property type="match status" value="1"/>
</dbReference>
<dbReference type="Pfam" id="PF10400">
    <property type="entry name" value="Vir_act_alpha_C"/>
    <property type="match status" value="1"/>
</dbReference>
<sequence length="203" mass="23404">MTIRHQISQPGKQGSFMNNNRKSRTLYAILGFLCSKPRSGYDIKKAIEKSVGFFWSESYGQIYPMLKKLEAEGLAVRVKEEEPSSRRRQRYAITDKGKQVLADWIKEDADYGGFRNELLLKLFFGSTVDPAISIRHLEDFIKHEKQRLEMFEGFNSTLPRNGKEMTPNLIFLAATLNYGLSGTKHNIQWAEDTIQMLKDMDIT</sequence>
<dbReference type="InterPro" id="IPR018309">
    <property type="entry name" value="Tscrpt_reg_PadR_C"/>
</dbReference>
<dbReference type="InterPro" id="IPR036388">
    <property type="entry name" value="WH-like_DNA-bd_sf"/>
</dbReference>
<feature type="domain" description="Transcription regulator PadR N-terminal" evidence="1">
    <location>
        <begin position="29"/>
        <end position="102"/>
    </location>
</feature>
<name>A0A501PSP5_9PROT</name>
<evidence type="ECO:0000259" key="2">
    <source>
        <dbReference type="Pfam" id="PF10400"/>
    </source>
</evidence>
<dbReference type="OrthoDB" id="3186544at2"/>
<proteinExistence type="predicted"/>
<dbReference type="SUPFAM" id="SSF46785">
    <property type="entry name" value="Winged helix' DNA-binding domain"/>
    <property type="match status" value="1"/>
</dbReference>
<dbReference type="EMBL" id="VFIY01000004">
    <property type="protein sequence ID" value="TPD62796.1"/>
    <property type="molecule type" value="Genomic_DNA"/>
</dbReference>
<dbReference type="Proteomes" id="UP000319148">
    <property type="component" value="Unassembled WGS sequence"/>
</dbReference>
<dbReference type="InterPro" id="IPR005149">
    <property type="entry name" value="Tscrpt_reg_PadR_N"/>
</dbReference>
<comment type="caution">
    <text evidence="3">The sequence shown here is derived from an EMBL/GenBank/DDBJ whole genome shotgun (WGS) entry which is preliminary data.</text>
</comment>
<keyword evidence="4" id="KW-1185">Reference proteome</keyword>
<evidence type="ECO:0000313" key="3">
    <source>
        <dbReference type="EMBL" id="TPD62796.1"/>
    </source>
</evidence>
<accession>A0A501PSP5</accession>
<evidence type="ECO:0000259" key="1">
    <source>
        <dbReference type="Pfam" id="PF03551"/>
    </source>
</evidence>
<dbReference type="PANTHER" id="PTHR43252">
    <property type="entry name" value="TRANSCRIPTIONAL REGULATOR YQJI"/>
    <property type="match status" value="1"/>
</dbReference>
<evidence type="ECO:0000313" key="4">
    <source>
        <dbReference type="Proteomes" id="UP000319148"/>
    </source>
</evidence>